<dbReference type="SUPFAM" id="SSF81901">
    <property type="entry name" value="HCP-like"/>
    <property type="match status" value="1"/>
</dbReference>
<accession>A0A1J4K936</accession>
<dbReference type="PROSITE" id="PS50011">
    <property type="entry name" value="PROTEIN_KINASE_DOM"/>
    <property type="match status" value="1"/>
</dbReference>
<evidence type="ECO:0000259" key="9">
    <source>
        <dbReference type="PROSITE" id="PS50011"/>
    </source>
</evidence>
<keyword evidence="6" id="KW-0067">ATP-binding</keyword>
<dbReference type="EMBL" id="MLAK01000680">
    <property type="protein sequence ID" value="OHT08009.1"/>
    <property type="molecule type" value="Genomic_DNA"/>
</dbReference>
<feature type="domain" description="Protein kinase" evidence="9">
    <location>
        <begin position="24"/>
        <end position="284"/>
    </location>
</feature>
<evidence type="ECO:0000256" key="5">
    <source>
        <dbReference type="ARBA" id="ARBA00022777"/>
    </source>
</evidence>
<evidence type="ECO:0000256" key="4">
    <source>
        <dbReference type="ARBA" id="ARBA00022741"/>
    </source>
</evidence>
<comment type="catalytic activity">
    <reaction evidence="8">
        <text>L-seryl-[protein] + ATP = O-phospho-L-seryl-[protein] + ADP + H(+)</text>
        <dbReference type="Rhea" id="RHEA:17989"/>
        <dbReference type="Rhea" id="RHEA-COMP:9863"/>
        <dbReference type="Rhea" id="RHEA-COMP:11604"/>
        <dbReference type="ChEBI" id="CHEBI:15378"/>
        <dbReference type="ChEBI" id="CHEBI:29999"/>
        <dbReference type="ChEBI" id="CHEBI:30616"/>
        <dbReference type="ChEBI" id="CHEBI:83421"/>
        <dbReference type="ChEBI" id="CHEBI:456216"/>
        <dbReference type="EC" id="2.7.11.1"/>
    </reaction>
</comment>
<evidence type="ECO:0000313" key="11">
    <source>
        <dbReference type="Proteomes" id="UP000179807"/>
    </source>
</evidence>
<dbReference type="SMART" id="SM00220">
    <property type="entry name" value="S_TKc"/>
    <property type="match status" value="1"/>
</dbReference>
<keyword evidence="11" id="KW-1185">Reference proteome</keyword>
<dbReference type="AlphaFoldDB" id="A0A1J4K936"/>
<dbReference type="Gene3D" id="1.25.40.10">
    <property type="entry name" value="Tetratricopeptide repeat domain"/>
    <property type="match status" value="1"/>
</dbReference>
<dbReference type="PROSITE" id="PS00108">
    <property type="entry name" value="PROTEIN_KINASE_ST"/>
    <property type="match status" value="1"/>
</dbReference>
<comment type="catalytic activity">
    <reaction evidence="7">
        <text>L-threonyl-[protein] + ATP = O-phospho-L-threonyl-[protein] + ADP + H(+)</text>
        <dbReference type="Rhea" id="RHEA:46608"/>
        <dbReference type="Rhea" id="RHEA-COMP:11060"/>
        <dbReference type="Rhea" id="RHEA-COMP:11605"/>
        <dbReference type="ChEBI" id="CHEBI:15378"/>
        <dbReference type="ChEBI" id="CHEBI:30013"/>
        <dbReference type="ChEBI" id="CHEBI:30616"/>
        <dbReference type="ChEBI" id="CHEBI:61977"/>
        <dbReference type="ChEBI" id="CHEBI:456216"/>
        <dbReference type="EC" id="2.7.11.1"/>
    </reaction>
</comment>
<dbReference type="VEuPathDB" id="TrichDB:TRFO_23628"/>
<dbReference type="Proteomes" id="UP000179807">
    <property type="component" value="Unassembled WGS sequence"/>
</dbReference>
<evidence type="ECO:0000256" key="1">
    <source>
        <dbReference type="ARBA" id="ARBA00008874"/>
    </source>
</evidence>
<dbReference type="InterPro" id="IPR006597">
    <property type="entry name" value="Sel1-like"/>
</dbReference>
<dbReference type="Gene3D" id="1.10.510.10">
    <property type="entry name" value="Transferase(Phosphotransferase) domain 1"/>
    <property type="match status" value="1"/>
</dbReference>
<dbReference type="RefSeq" id="XP_068361145.1">
    <property type="nucleotide sequence ID" value="XM_068503263.1"/>
</dbReference>
<dbReference type="SMART" id="SM00671">
    <property type="entry name" value="SEL1"/>
    <property type="match status" value="1"/>
</dbReference>
<keyword evidence="4" id="KW-0547">Nucleotide-binding</keyword>
<dbReference type="GeneID" id="94837967"/>
<evidence type="ECO:0000313" key="10">
    <source>
        <dbReference type="EMBL" id="OHT08009.1"/>
    </source>
</evidence>
<dbReference type="OrthoDB" id="4062651at2759"/>
<dbReference type="InterPro" id="IPR011009">
    <property type="entry name" value="Kinase-like_dom_sf"/>
</dbReference>
<evidence type="ECO:0000256" key="6">
    <source>
        <dbReference type="ARBA" id="ARBA00022840"/>
    </source>
</evidence>
<dbReference type="GO" id="GO:0005737">
    <property type="term" value="C:cytoplasm"/>
    <property type="evidence" value="ECO:0007669"/>
    <property type="project" value="TreeGrafter"/>
</dbReference>
<evidence type="ECO:0000256" key="3">
    <source>
        <dbReference type="ARBA" id="ARBA00022679"/>
    </source>
</evidence>
<keyword evidence="3" id="KW-0808">Transferase</keyword>
<dbReference type="InterPro" id="IPR000719">
    <property type="entry name" value="Prot_kinase_dom"/>
</dbReference>
<dbReference type="InterPro" id="IPR011990">
    <property type="entry name" value="TPR-like_helical_dom_sf"/>
</dbReference>
<dbReference type="InterPro" id="IPR050629">
    <property type="entry name" value="STE20/SPS1-PAK"/>
</dbReference>
<dbReference type="InterPro" id="IPR008271">
    <property type="entry name" value="Ser/Thr_kinase_AS"/>
</dbReference>
<comment type="caution">
    <text evidence="10">The sequence shown here is derived from an EMBL/GenBank/DDBJ whole genome shotgun (WGS) entry which is preliminary data.</text>
</comment>
<name>A0A1J4K936_9EUKA</name>
<gene>
    <name evidence="10" type="ORF">TRFO_23628</name>
</gene>
<evidence type="ECO:0000256" key="7">
    <source>
        <dbReference type="ARBA" id="ARBA00047899"/>
    </source>
</evidence>
<dbReference type="GO" id="GO:0004674">
    <property type="term" value="F:protein serine/threonine kinase activity"/>
    <property type="evidence" value="ECO:0007669"/>
    <property type="project" value="UniProtKB-KW"/>
</dbReference>
<reference evidence="10" key="1">
    <citation type="submission" date="2016-10" db="EMBL/GenBank/DDBJ databases">
        <authorList>
            <person name="Benchimol M."/>
            <person name="Almeida L.G."/>
            <person name="Vasconcelos A.T."/>
            <person name="Perreira-Neves A."/>
            <person name="Rosa I.A."/>
            <person name="Tasca T."/>
            <person name="Bogo M.R."/>
            <person name="de Souza W."/>
        </authorList>
    </citation>
    <scope>NUCLEOTIDE SEQUENCE [LARGE SCALE GENOMIC DNA]</scope>
    <source>
        <strain evidence="10">K</strain>
    </source>
</reference>
<comment type="similarity">
    <text evidence="1">Belongs to the protein kinase superfamily. STE Ser/Thr protein kinase family. STE20 subfamily.</text>
</comment>
<dbReference type="SUPFAM" id="SSF56112">
    <property type="entry name" value="Protein kinase-like (PK-like)"/>
    <property type="match status" value="1"/>
</dbReference>
<dbReference type="PANTHER" id="PTHR48012">
    <property type="entry name" value="STERILE20-LIKE KINASE, ISOFORM B-RELATED"/>
    <property type="match status" value="1"/>
</dbReference>
<protein>
    <recommendedName>
        <fullName evidence="9">Protein kinase domain-containing protein</fullName>
    </recommendedName>
</protein>
<keyword evidence="2" id="KW-0723">Serine/threonine-protein kinase</keyword>
<organism evidence="10 11">
    <name type="scientific">Tritrichomonas foetus</name>
    <dbReference type="NCBI Taxonomy" id="1144522"/>
    <lineage>
        <taxon>Eukaryota</taxon>
        <taxon>Metamonada</taxon>
        <taxon>Parabasalia</taxon>
        <taxon>Tritrichomonadida</taxon>
        <taxon>Tritrichomonadidae</taxon>
        <taxon>Tritrichomonas</taxon>
    </lineage>
</organism>
<keyword evidence="5" id="KW-0418">Kinase</keyword>
<sequence>MQEKDDFFNEKTAFTATSLQEELYPRIGDLGQGITGTVELRFSIKERSLRAFKFAKNDELTEKEQQNYSREVDVLSKYKYPSIVQVFNYGDPSTEKNFTPWIELEFIPGGTIFDYWNYLLKNDQKMDPTTMLIILYGTASALAFLHRHNVIHRDVKSTNVLLDDHLEPHLADFGFAREYDPNIGITSFPHTLNYAPPELIQCQPYNQKADVFSFGLLIYEMATFKVPYSKFNGAPELIAKRISDANFPKLDGSSPFASIYHECVQFDQRLRPTMTSVLMSLAKVANKIEGIDLPKFNEYKRKLKLYNESNRDDRDDKEILGDCGSFERLISACDQPNGGKIKYFIGYMMYNGYGVESDKEQAVKYLIDSAENYNNVDAFDLIDEIYEDYDASGIDPNIIDTATIDALRKKFSV</sequence>
<dbReference type="Gene3D" id="3.30.200.20">
    <property type="entry name" value="Phosphorylase Kinase, domain 1"/>
    <property type="match status" value="1"/>
</dbReference>
<dbReference type="PANTHER" id="PTHR48012:SF10">
    <property type="entry name" value="FI20177P1"/>
    <property type="match status" value="1"/>
</dbReference>
<dbReference type="GO" id="GO:0005524">
    <property type="term" value="F:ATP binding"/>
    <property type="evidence" value="ECO:0007669"/>
    <property type="project" value="UniProtKB-KW"/>
</dbReference>
<dbReference type="Pfam" id="PF00069">
    <property type="entry name" value="Pkinase"/>
    <property type="match status" value="1"/>
</dbReference>
<evidence type="ECO:0000256" key="8">
    <source>
        <dbReference type="ARBA" id="ARBA00048679"/>
    </source>
</evidence>
<proteinExistence type="inferred from homology"/>
<evidence type="ECO:0000256" key="2">
    <source>
        <dbReference type="ARBA" id="ARBA00022527"/>
    </source>
</evidence>